<protein>
    <submittedName>
        <fullName evidence="1">Uncharacterized protein</fullName>
    </submittedName>
</protein>
<sequence>MPSINKVNIVNIRYIANNKLYTACITDQNQLIIFKGNKKYTYDFPPTIDYIFEFEQYLSLLFKYGKIAVLDTESEDIVYLQDGISEPIKMARRYNNSLFILFGNNHIYKAEMDNMNLTLVSKFTKNVNIVSISYYHDLFVAFDDGSIYKWDKEYMFSHYCKIKDIIVYKNYLISFSVDGVFSRYNLSESTIEFIYFSNLEFDSFLTDNLFYSKSGIWELKYGNDKEEPQLIQKQEFIGDIKFIKKDEDCMIIVTDNYFDMIPITQLNV</sequence>
<name>A0ABQ7HYR3_9MICR</name>
<dbReference type="EMBL" id="SBIQ01000106">
    <property type="protein sequence ID" value="KAF7683269.1"/>
    <property type="molecule type" value="Genomic_DNA"/>
</dbReference>
<proteinExistence type="predicted"/>
<dbReference type="InterPro" id="IPR036322">
    <property type="entry name" value="WD40_repeat_dom_sf"/>
</dbReference>
<reference evidence="1 2" key="1">
    <citation type="submission" date="2019-01" db="EMBL/GenBank/DDBJ databases">
        <title>Genomes sequencing and comparative genomics of infectious freshwater microsporidia, Cucumispora dikerogammari and Thelohania contejeani.</title>
        <authorList>
            <person name="Cormier A."/>
            <person name="Giraud I."/>
            <person name="Wattier R."/>
            <person name="Teixeira M."/>
            <person name="Grandjean F."/>
            <person name="Rigaud T."/>
            <person name="Cordaux R."/>
        </authorList>
    </citation>
    <scope>NUCLEOTIDE SEQUENCE [LARGE SCALE GENOMIC DNA]</scope>
    <source>
        <strain evidence="1">T1</strain>
        <tissue evidence="1">Spores</tissue>
    </source>
</reference>
<dbReference type="SUPFAM" id="SSF50978">
    <property type="entry name" value="WD40 repeat-like"/>
    <property type="match status" value="1"/>
</dbReference>
<organism evidence="1 2">
    <name type="scientific">Astathelohania contejeani</name>
    <dbReference type="NCBI Taxonomy" id="164912"/>
    <lineage>
        <taxon>Eukaryota</taxon>
        <taxon>Fungi</taxon>
        <taxon>Fungi incertae sedis</taxon>
        <taxon>Microsporidia</taxon>
        <taxon>Astathelohaniidae</taxon>
        <taxon>Astathelohania</taxon>
    </lineage>
</organism>
<evidence type="ECO:0000313" key="1">
    <source>
        <dbReference type="EMBL" id="KAF7683269.1"/>
    </source>
</evidence>
<dbReference type="Proteomes" id="UP001516464">
    <property type="component" value="Unassembled WGS sequence"/>
</dbReference>
<comment type="caution">
    <text evidence="1">The sequence shown here is derived from an EMBL/GenBank/DDBJ whole genome shotgun (WGS) entry which is preliminary data.</text>
</comment>
<gene>
    <name evidence="1" type="ORF">TCON_1512</name>
</gene>
<accession>A0ABQ7HYR3</accession>
<evidence type="ECO:0000313" key="2">
    <source>
        <dbReference type="Proteomes" id="UP001516464"/>
    </source>
</evidence>
<keyword evidence="2" id="KW-1185">Reference proteome</keyword>